<reference evidence="1 2" key="1">
    <citation type="submission" date="2017-10" db="EMBL/GenBank/DDBJ databases">
        <title>Bacillus sp. nov., a halophilic bacterium isolated from a Keqin Lake.</title>
        <authorList>
            <person name="Wang H."/>
        </authorList>
    </citation>
    <scope>NUCLEOTIDE SEQUENCE [LARGE SCALE GENOMIC DNA]</scope>
    <source>
        <strain evidence="1 2">KCTC 13187</strain>
    </source>
</reference>
<name>A0A3A9KCG3_9BACI</name>
<keyword evidence="2" id="KW-1185">Reference proteome</keyword>
<proteinExistence type="predicted"/>
<dbReference type="AlphaFoldDB" id="A0A3A9KCG3"/>
<comment type="caution">
    <text evidence="1">The sequence shown here is derived from an EMBL/GenBank/DDBJ whole genome shotgun (WGS) entry which is preliminary data.</text>
</comment>
<dbReference type="Proteomes" id="UP000281498">
    <property type="component" value="Unassembled WGS sequence"/>
</dbReference>
<protein>
    <submittedName>
        <fullName evidence="1">Uncharacterized protein</fullName>
    </submittedName>
</protein>
<organism evidence="1 2">
    <name type="scientific">Salipaludibacillus neizhouensis</name>
    <dbReference type="NCBI Taxonomy" id="885475"/>
    <lineage>
        <taxon>Bacteria</taxon>
        <taxon>Bacillati</taxon>
        <taxon>Bacillota</taxon>
        <taxon>Bacilli</taxon>
        <taxon>Bacillales</taxon>
        <taxon>Bacillaceae</taxon>
    </lineage>
</organism>
<evidence type="ECO:0000313" key="2">
    <source>
        <dbReference type="Proteomes" id="UP000281498"/>
    </source>
</evidence>
<accession>A0A3A9KCG3</accession>
<gene>
    <name evidence="1" type="ORF">CR203_05910</name>
</gene>
<dbReference type="OrthoDB" id="2624449at2"/>
<sequence>MKRYLFAYEVISTGVKSEFSIAEMNEDKARAKITERVADMEFTEEDDIKIVELLKVLELKDSYYECEGCS</sequence>
<evidence type="ECO:0000313" key="1">
    <source>
        <dbReference type="EMBL" id="RKL68450.1"/>
    </source>
</evidence>
<dbReference type="EMBL" id="PDOE01000002">
    <property type="protein sequence ID" value="RKL68450.1"/>
    <property type="molecule type" value="Genomic_DNA"/>
</dbReference>